<gene>
    <name evidence="1" type="ORF">HNQ65_002655</name>
</gene>
<dbReference type="RefSeq" id="WP_184339992.1">
    <property type="nucleotide sequence ID" value="NZ_JACHIG010000005.1"/>
</dbReference>
<keyword evidence="2" id="KW-1185">Reference proteome</keyword>
<evidence type="ECO:0000313" key="2">
    <source>
        <dbReference type="Proteomes" id="UP000590740"/>
    </source>
</evidence>
<protein>
    <submittedName>
        <fullName evidence="1">Putative nucleic acid-binding Zn ribbon protein</fullName>
    </submittedName>
</protein>
<name>A0A7W7YBR0_9BACT</name>
<dbReference type="EMBL" id="JACHIG010000005">
    <property type="protein sequence ID" value="MBB5033072.1"/>
    <property type="molecule type" value="Genomic_DNA"/>
</dbReference>
<dbReference type="PANTHER" id="PTHR36456:SF1">
    <property type="entry name" value="UPF0232 PROTEIN SCO3875"/>
    <property type="match status" value="1"/>
</dbReference>
<dbReference type="AlphaFoldDB" id="A0A7W7YBR0"/>
<sequence>MDHRKPTAAMRRRHNLIAEWRGVEDGPLMDLPTLMVGNLAAQIVAQAGLANRVKLEDILAAWQEIVGAFLFKLTRPDTFERGVLTVRLLQPTAHHALMQEKVKILRRLQEKLPDAKIKDVRFRHG</sequence>
<dbReference type="PANTHER" id="PTHR36456">
    <property type="entry name" value="UPF0232 PROTEIN SCO3875"/>
    <property type="match status" value="1"/>
</dbReference>
<proteinExistence type="predicted"/>
<organism evidence="1 2">
    <name type="scientific">Prosthecobacter vanneervenii</name>
    <dbReference type="NCBI Taxonomy" id="48466"/>
    <lineage>
        <taxon>Bacteria</taxon>
        <taxon>Pseudomonadati</taxon>
        <taxon>Verrucomicrobiota</taxon>
        <taxon>Verrucomicrobiia</taxon>
        <taxon>Verrucomicrobiales</taxon>
        <taxon>Verrucomicrobiaceae</taxon>
        <taxon>Prosthecobacter</taxon>
    </lineage>
</organism>
<accession>A0A7W7YBR0</accession>
<reference evidence="1 2" key="1">
    <citation type="submission" date="2020-08" db="EMBL/GenBank/DDBJ databases">
        <title>Genomic Encyclopedia of Type Strains, Phase IV (KMG-IV): sequencing the most valuable type-strain genomes for metagenomic binning, comparative biology and taxonomic classification.</title>
        <authorList>
            <person name="Goeker M."/>
        </authorList>
    </citation>
    <scope>NUCLEOTIDE SEQUENCE [LARGE SCALE GENOMIC DNA]</scope>
    <source>
        <strain evidence="1 2">DSM 12252</strain>
    </source>
</reference>
<dbReference type="Proteomes" id="UP000590740">
    <property type="component" value="Unassembled WGS sequence"/>
</dbReference>
<comment type="caution">
    <text evidence="1">The sequence shown here is derived from an EMBL/GenBank/DDBJ whole genome shotgun (WGS) entry which is preliminary data.</text>
</comment>
<evidence type="ECO:0000313" key="1">
    <source>
        <dbReference type="EMBL" id="MBB5033072.1"/>
    </source>
</evidence>
<dbReference type="Pfam" id="PF05258">
    <property type="entry name" value="DciA"/>
    <property type="match status" value="1"/>
</dbReference>
<dbReference type="InterPro" id="IPR007922">
    <property type="entry name" value="DciA-like"/>
</dbReference>